<keyword evidence="8" id="KW-0238">DNA-binding</keyword>
<dbReference type="InterPro" id="IPR045562">
    <property type="entry name" value="RecG_dom3_C"/>
</dbReference>
<dbReference type="NCBIfam" id="TIGR00643">
    <property type="entry name" value="recG"/>
    <property type="match status" value="1"/>
</dbReference>
<name>A0A938BQZ0_UNCW3</name>
<keyword evidence="3 15" id="KW-0547">Nucleotide-binding</keyword>
<dbReference type="GO" id="GO:0006310">
    <property type="term" value="P:DNA recombination"/>
    <property type="evidence" value="ECO:0007669"/>
    <property type="project" value="UniProtKB-UniRule"/>
</dbReference>
<dbReference type="InterPro" id="IPR033454">
    <property type="entry name" value="RecG_wedge"/>
</dbReference>
<dbReference type="Pfam" id="PF00271">
    <property type="entry name" value="Helicase_C"/>
    <property type="match status" value="1"/>
</dbReference>
<dbReference type="Gene3D" id="1.10.150.20">
    <property type="entry name" value="5' to 3' exonuclease, C-terminal subdomain"/>
    <property type="match status" value="1"/>
</dbReference>
<dbReference type="Pfam" id="PF00270">
    <property type="entry name" value="DEAD"/>
    <property type="match status" value="1"/>
</dbReference>
<organism evidence="18 19">
    <name type="scientific">candidate division WOR-3 bacterium</name>
    <dbReference type="NCBI Taxonomy" id="2052148"/>
    <lineage>
        <taxon>Bacteria</taxon>
        <taxon>Bacteria division WOR-3</taxon>
    </lineage>
</organism>
<evidence type="ECO:0000256" key="4">
    <source>
        <dbReference type="ARBA" id="ARBA00022763"/>
    </source>
</evidence>
<evidence type="ECO:0000313" key="19">
    <source>
        <dbReference type="Proteomes" id="UP000779900"/>
    </source>
</evidence>
<feature type="domain" description="Helicase ATP-binding" evidence="16">
    <location>
        <begin position="286"/>
        <end position="447"/>
    </location>
</feature>
<evidence type="ECO:0000256" key="3">
    <source>
        <dbReference type="ARBA" id="ARBA00022741"/>
    </source>
</evidence>
<protein>
    <recommendedName>
        <fullName evidence="2 15">ATP-dependent DNA helicase RecG</fullName>
        <ecNumber evidence="13 15">5.6.2.4</ecNumber>
    </recommendedName>
</protein>
<dbReference type="PROSITE" id="PS51194">
    <property type="entry name" value="HELICASE_CTER"/>
    <property type="match status" value="1"/>
</dbReference>
<dbReference type="InterPro" id="IPR047112">
    <property type="entry name" value="RecG/Mfd"/>
</dbReference>
<dbReference type="InterPro" id="IPR014001">
    <property type="entry name" value="Helicase_ATP-bd"/>
</dbReference>
<evidence type="ECO:0000256" key="6">
    <source>
        <dbReference type="ARBA" id="ARBA00022806"/>
    </source>
</evidence>
<dbReference type="SUPFAM" id="SSF52540">
    <property type="entry name" value="P-loop containing nucleoside triphosphate hydrolases"/>
    <property type="match status" value="2"/>
</dbReference>
<evidence type="ECO:0000313" key="18">
    <source>
        <dbReference type="EMBL" id="MBM3332621.1"/>
    </source>
</evidence>
<evidence type="ECO:0000256" key="1">
    <source>
        <dbReference type="ARBA" id="ARBA00007504"/>
    </source>
</evidence>
<evidence type="ECO:0000259" key="17">
    <source>
        <dbReference type="PROSITE" id="PS51194"/>
    </source>
</evidence>
<dbReference type="SMART" id="SM00487">
    <property type="entry name" value="DEXDc"/>
    <property type="match status" value="1"/>
</dbReference>
<dbReference type="CDD" id="cd04488">
    <property type="entry name" value="RecG_wedge_OBF"/>
    <property type="match status" value="1"/>
</dbReference>
<reference evidence="18" key="1">
    <citation type="submission" date="2019-03" db="EMBL/GenBank/DDBJ databases">
        <title>Lake Tanganyika Metagenome-Assembled Genomes (MAGs).</title>
        <authorList>
            <person name="Tran P."/>
        </authorList>
    </citation>
    <scope>NUCLEOTIDE SEQUENCE</scope>
    <source>
        <strain evidence="18">K_DeepCast_150m_m2_040</strain>
    </source>
</reference>
<sequence length="699" mass="78243">MSVTLGDVWADGADIDAPVQYLKGIGPKRAELLAKVGVETVGQLLFFVPRRYLDRSQMIAIKDLRPGDEATVLARIVTSGTRRLKTRRQVISCMVRDESGMMEALWFNRPDLGERFRPNQEIMLSGRVTRYRGLQFVNPMFELADEEGEFSFANTIIPVYPLTEGLSLWTIRRAVAAAMAKSLAQVRESLTPEMIEHYGFPGIRDALQAIHFPKDMESAERARERLVYDELLYFQLLLALRHREYAATRKGASLVVTGELTGLLLKKLHFRLTRAQERVLGEIKQDLASERCMNRLLQGDVGSGKTVVALLAMLVAVENAAQAAMMAPTEILAEQHFHGWQKRLTGIGVKSALLTGSTKTAERKEIIAGLESGAVQLVFGTHALIEEEVKFNRLGLVVVDEQHRFGVRQRAALLNKGLNPDFLVMTATPIPRTLAMTLYGDLDSSVLDEKPPGRRPVATKLMSGLDRDSVYQATARHLDAGEQAFVVCPLIDESERLDLASAVKTFEQTKAALPKHRVGLVHGRMKPEERGELMERFRKKELDILVATSVIEVGVDVPDATVMIVEHPERFGLAQLHQLRGRIGRGSRQSFCILLAPRLGLGDARERLEFFVRTSDGFELAEKDMEIRGPGEMLGTRQHGLPDLRVADIGRDRKVLRQARKDAFRLVKLDPELKQPQNGCIRRTLLSRYQGRSELLRVG</sequence>
<dbReference type="SMART" id="SM00490">
    <property type="entry name" value="HELICc"/>
    <property type="match status" value="1"/>
</dbReference>
<dbReference type="EMBL" id="VGIR01000109">
    <property type="protein sequence ID" value="MBM3332621.1"/>
    <property type="molecule type" value="Genomic_DNA"/>
</dbReference>
<evidence type="ECO:0000256" key="7">
    <source>
        <dbReference type="ARBA" id="ARBA00022840"/>
    </source>
</evidence>
<proteinExistence type="inferred from homology"/>
<dbReference type="InterPro" id="IPR012340">
    <property type="entry name" value="NA-bd_OB-fold"/>
</dbReference>
<dbReference type="InterPro" id="IPR027417">
    <property type="entry name" value="P-loop_NTPase"/>
</dbReference>
<dbReference type="InterPro" id="IPR004609">
    <property type="entry name" value="ATP-dep_DNA_helicase_RecG"/>
</dbReference>
<dbReference type="CDD" id="cd17992">
    <property type="entry name" value="DEXHc_RecG"/>
    <property type="match status" value="1"/>
</dbReference>
<evidence type="ECO:0000256" key="9">
    <source>
        <dbReference type="ARBA" id="ARBA00023172"/>
    </source>
</evidence>
<keyword evidence="5 15" id="KW-0378">Hydrolase</keyword>
<keyword evidence="6 15" id="KW-0347">Helicase</keyword>
<dbReference type="GO" id="GO:0003677">
    <property type="term" value="F:DNA binding"/>
    <property type="evidence" value="ECO:0007669"/>
    <property type="project" value="UniProtKB-KW"/>
</dbReference>
<dbReference type="NCBIfam" id="NF008165">
    <property type="entry name" value="PRK10917.1-3"/>
    <property type="match status" value="1"/>
</dbReference>
<evidence type="ECO:0000256" key="2">
    <source>
        <dbReference type="ARBA" id="ARBA00017846"/>
    </source>
</evidence>
<evidence type="ECO:0000256" key="12">
    <source>
        <dbReference type="ARBA" id="ARBA00034617"/>
    </source>
</evidence>
<dbReference type="Gene3D" id="2.40.50.140">
    <property type="entry name" value="Nucleic acid-binding proteins"/>
    <property type="match status" value="1"/>
</dbReference>
<comment type="catalytic activity">
    <reaction evidence="14 15">
        <text>ATP + H2O = ADP + phosphate + H(+)</text>
        <dbReference type="Rhea" id="RHEA:13065"/>
        <dbReference type="ChEBI" id="CHEBI:15377"/>
        <dbReference type="ChEBI" id="CHEBI:15378"/>
        <dbReference type="ChEBI" id="CHEBI:30616"/>
        <dbReference type="ChEBI" id="CHEBI:43474"/>
        <dbReference type="ChEBI" id="CHEBI:456216"/>
        <dbReference type="EC" id="5.6.2.4"/>
    </reaction>
</comment>
<comment type="caution">
    <text evidence="18">The sequence shown here is derived from an EMBL/GenBank/DDBJ whole genome shotgun (WGS) entry which is preliminary data.</text>
</comment>
<dbReference type="PROSITE" id="PS51192">
    <property type="entry name" value="HELICASE_ATP_BIND_1"/>
    <property type="match status" value="1"/>
</dbReference>
<gene>
    <name evidence="18" type="primary">recG</name>
    <name evidence="18" type="ORF">FJY68_12380</name>
</gene>
<accession>A0A938BQZ0</accession>
<dbReference type="GO" id="GO:0005524">
    <property type="term" value="F:ATP binding"/>
    <property type="evidence" value="ECO:0007669"/>
    <property type="project" value="UniProtKB-KW"/>
</dbReference>
<evidence type="ECO:0000256" key="15">
    <source>
        <dbReference type="RuleBase" id="RU363016"/>
    </source>
</evidence>
<dbReference type="PANTHER" id="PTHR47964:SF1">
    <property type="entry name" value="ATP-DEPENDENT DNA HELICASE HOMOLOG RECG, CHLOROPLASTIC"/>
    <property type="match status" value="1"/>
</dbReference>
<dbReference type="NCBIfam" id="NF008168">
    <property type="entry name" value="PRK10917.2-2"/>
    <property type="match status" value="1"/>
</dbReference>
<evidence type="ECO:0000256" key="8">
    <source>
        <dbReference type="ARBA" id="ARBA00023125"/>
    </source>
</evidence>
<evidence type="ECO:0000256" key="11">
    <source>
        <dbReference type="ARBA" id="ARBA00023235"/>
    </source>
</evidence>
<dbReference type="GO" id="GO:0043138">
    <property type="term" value="F:3'-5' DNA helicase activity"/>
    <property type="evidence" value="ECO:0007669"/>
    <property type="project" value="UniProtKB-EC"/>
</dbReference>
<dbReference type="Gene3D" id="3.40.50.300">
    <property type="entry name" value="P-loop containing nucleotide triphosphate hydrolases"/>
    <property type="match status" value="2"/>
</dbReference>
<keyword evidence="10 15" id="KW-0234">DNA repair</keyword>
<dbReference type="Pfam" id="PF17191">
    <property type="entry name" value="RecG_wedge"/>
    <property type="match status" value="1"/>
</dbReference>
<dbReference type="Pfam" id="PF19833">
    <property type="entry name" value="RecG_dom3_C"/>
    <property type="match status" value="1"/>
</dbReference>
<comment type="catalytic activity">
    <reaction evidence="12 15">
        <text>Couples ATP hydrolysis with the unwinding of duplex DNA by translocating in the 3'-5' direction.</text>
        <dbReference type="EC" id="5.6.2.4"/>
    </reaction>
</comment>
<dbReference type="EC" id="5.6.2.4" evidence="13 15"/>
<dbReference type="GO" id="GO:0006281">
    <property type="term" value="P:DNA repair"/>
    <property type="evidence" value="ECO:0007669"/>
    <property type="project" value="UniProtKB-UniRule"/>
</dbReference>
<dbReference type="AlphaFoldDB" id="A0A938BQZ0"/>
<dbReference type="PANTHER" id="PTHR47964">
    <property type="entry name" value="ATP-DEPENDENT DNA HELICASE HOMOLOG RECG, CHLOROPLASTIC"/>
    <property type="match status" value="1"/>
</dbReference>
<dbReference type="SUPFAM" id="SSF50249">
    <property type="entry name" value="Nucleic acid-binding proteins"/>
    <property type="match status" value="1"/>
</dbReference>
<evidence type="ECO:0000256" key="5">
    <source>
        <dbReference type="ARBA" id="ARBA00022801"/>
    </source>
</evidence>
<comment type="similarity">
    <text evidence="1 15">Belongs to the helicase family. RecG subfamily.</text>
</comment>
<feature type="domain" description="Helicase C-terminal" evidence="17">
    <location>
        <begin position="469"/>
        <end position="631"/>
    </location>
</feature>
<dbReference type="InterPro" id="IPR011545">
    <property type="entry name" value="DEAD/DEAH_box_helicase_dom"/>
</dbReference>
<evidence type="ECO:0000256" key="13">
    <source>
        <dbReference type="ARBA" id="ARBA00034808"/>
    </source>
</evidence>
<keyword evidence="11" id="KW-0413">Isomerase</keyword>
<evidence type="ECO:0000259" key="16">
    <source>
        <dbReference type="PROSITE" id="PS51192"/>
    </source>
</evidence>
<dbReference type="Proteomes" id="UP000779900">
    <property type="component" value="Unassembled WGS sequence"/>
</dbReference>
<comment type="function">
    <text evidence="15">Plays a critical role in recombination and DNA repair. Helps process Holliday junction intermediates to mature products by catalyzing branch migration. Has replication fork regression activity, unwinds stalled or blocked replication forks to make a HJ that can be resolved. Has a DNA unwinding activity characteristic of a DNA helicase with 3'-5' polarity.</text>
</comment>
<keyword evidence="4 15" id="KW-0227">DNA damage</keyword>
<dbReference type="InterPro" id="IPR001650">
    <property type="entry name" value="Helicase_C-like"/>
</dbReference>
<evidence type="ECO:0000256" key="10">
    <source>
        <dbReference type="ARBA" id="ARBA00023204"/>
    </source>
</evidence>
<evidence type="ECO:0000256" key="14">
    <source>
        <dbReference type="ARBA" id="ARBA00048988"/>
    </source>
</evidence>
<keyword evidence="9 15" id="KW-0233">DNA recombination</keyword>
<dbReference type="GO" id="GO:0016787">
    <property type="term" value="F:hydrolase activity"/>
    <property type="evidence" value="ECO:0007669"/>
    <property type="project" value="UniProtKB-KW"/>
</dbReference>
<keyword evidence="7 15" id="KW-0067">ATP-binding</keyword>